<dbReference type="EMBL" id="CP047166">
    <property type="protein sequence ID" value="QRF64890.1"/>
    <property type="molecule type" value="Genomic_DNA"/>
</dbReference>
<evidence type="ECO:0000313" key="2">
    <source>
        <dbReference type="Proteomes" id="UP000596387"/>
    </source>
</evidence>
<protein>
    <submittedName>
        <fullName evidence="1">Uncharacterized protein</fullName>
    </submittedName>
</protein>
<organism evidence="1 2">
    <name type="scientific">Ponticoccus alexandrii</name>
    <dbReference type="NCBI Taxonomy" id="1943633"/>
    <lineage>
        <taxon>Bacteria</taxon>
        <taxon>Pseudomonadati</taxon>
        <taxon>Pseudomonadota</taxon>
        <taxon>Alphaproteobacteria</taxon>
        <taxon>Rhodobacterales</taxon>
        <taxon>Roseobacteraceae</taxon>
        <taxon>Ponticoccus</taxon>
    </lineage>
</organism>
<gene>
    <name evidence="1" type="ORF">GQA70_00330</name>
</gene>
<reference evidence="1 2" key="1">
    <citation type="submission" date="2019-12" db="EMBL/GenBank/DDBJ databases">
        <title>Complete Genome Sequence of a Quorum-Sensing Bacterium,Rhodobacteraceae bacterium C31, Isolated from a marine microalgae symbiotic bacteria.</title>
        <authorList>
            <person name="Zhang Y."/>
        </authorList>
    </citation>
    <scope>NUCLEOTIDE SEQUENCE [LARGE SCALE GENOMIC DNA]</scope>
    <source>
        <strain evidence="1 2">C31</strain>
    </source>
</reference>
<accession>A0ABX7F312</accession>
<name>A0ABX7F312_9RHOB</name>
<evidence type="ECO:0000313" key="1">
    <source>
        <dbReference type="EMBL" id="QRF64890.1"/>
    </source>
</evidence>
<dbReference type="RefSeq" id="WP_023850850.1">
    <property type="nucleotide sequence ID" value="NZ_CP047166.1"/>
</dbReference>
<dbReference type="Proteomes" id="UP000596387">
    <property type="component" value="Chromosome"/>
</dbReference>
<proteinExistence type="predicted"/>
<keyword evidence="2" id="KW-1185">Reference proteome</keyword>
<sequence>MVELLFVTCMVMSQSSPESCREHSLVFTDVSPMTCMMGAQPQLAKWVNEHPGQRITSWKCRAVDLSTRDA</sequence>